<keyword evidence="2 9" id="KW-0812">Transmembrane</keyword>
<reference evidence="11" key="1">
    <citation type="submission" date="2013-05" db="EMBL/GenBank/DDBJ databases">
        <authorList>
            <person name="Yim A.K.Y."/>
            <person name="Chan T.F."/>
            <person name="Ji K.M."/>
            <person name="Liu X.Y."/>
            <person name="Zhou J.W."/>
            <person name="Li R.Q."/>
            <person name="Yang K.Y."/>
            <person name="Li J."/>
            <person name="Li M."/>
            <person name="Law P.T.W."/>
            <person name="Wu Y.L."/>
            <person name="Cai Z.L."/>
            <person name="Qin H."/>
            <person name="Bao Y."/>
            <person name="Leung R.K.K."/>
            <person name="Ng P.K.S."/>
            <person name="Zou J."/>
            <person name="Zhong X.J."/>
            <person name="Ran P.X."/>
            <person name="Zhong N.S."/>
            <person name="Liu Z.G."/>
            <person name="Tsui S.K.W."/>
        </authorList>
    </citation>
    <scope>NUCLEOTIDE SEQUENCE</scope>
    <source>
        <strain evidence="11">Derf</strain>
        <tissue evidence="11">Whole organism</tissue>
    </source>
</reference>
<dbReference type="AlphaFoldDB" id="A0A922HNR6"/>
<keyword evidence="8" id="KW-0807">Transducer</keyword>
<evidence type="ECO:0000313" key="12">
    <source>
        <dbReference type="Proteomes" id="UP000790347"/>
    </source>
</evidence>
<keyword evidence="4" id="KW-0297">G-protein coupled receptor</keyword>
<evidence type="ECO:0000256" key="8">
    <source>
        <dbReference type="ARBA" id="ARBA00023224"/>
    </source>
</evidence>
<feature type="transmembrane region" description="Helical" evidence="9">
    <location>
        <begin position="40"/>
        <end position="61"/>
    </location>
</feature>
<dbReference type="PANTHER" id="PTHR10519">
    <property type="entry name" value="GABA-B RECEPTOR"/>
    <property type="match status" value="1"/>
</dbReference>
<dbReference type="Pfam" id="PF00003">
    <property type="entry name" value="7tm_3"/>
    <property type="match status" value="1"/>
</dbReference>
<keyword evidence="6 11" id="KW-0675">Receptor</keyword>
<keyword evidence="5 9" id="KW-0472">Membrane</keyword>
<evidence type="ECO:0000259" key="10">
    <source>
        <dbReference type="Pfam" id="PF00003"/>
    </source>
</evidence>
<dbReference type="GO" id="GO:0004965">
    <property type="term" value="F:G protein-coupled GABA receptor activity"/>
    <property type="evidence" value="ECO:0007669"/>
    <property type="project" value="InterPro"/>
</dbReference>
<protein>
    <submittedName>
        <fullName evidence="11">Gamma-aminobutyric acid type B receptor subunit 2</fullName>
    </submittedName>
</protein>
<dbReference type="InterPro" id="IPR002455">
    <property type="entry name" value="GPCR3_GABA-B"/>
</dbReference>
<feature type="domain" description="G-protein coupled receptors family 3 profile" evidence="10">
    <location>
        <begin position="15"/>
        <end position="72"/>
    </location>
</feature>
<dbReference type="PRINTS" id="PR01176">
    <property type="entry name" value="GABABRECEPTR"/>
</dbReference>
<dbReference type="PANTHER" id="PTHR10519:SF74">
    <property type="entry name" value="GAMMA-AMINOBUTYRIC ACID TYPE B RECEPTOR SUBUNIT 2"/>
    <property type="match status" value="1"/>
</dbReference>
<dbReference type="InterPro" id="IPR017978">
    <property type="entry name" value="GPCR_3_C"/>
</dbReference>
<evidence type="ECO:0000256" key="4">
    <source>
        <dbReference type="ARBA" id="ARBA00023040"/>
    </source>
</evidence>
<reference evidence="11" key="2">
    <citation type="journal article" date="2022" name="Res Sq">
        <title>Comparative Genomics Reveals Insights into the Divergent Evolution of Astigmatic Mites and Household Pest Adaptations.</title>
        <authorList>
            <person name="Xiong Q."/>
            <person name="Wan A.T.-Y."/>
            <person name="Liu X.-Y."/>
            <person name="Fung C.S.-H."/>
            <person name="Xiao X."/>
            <person name="Malainual N."/>
            <person name="Hou J."/>
            <person name="Wang L."/>
            <person name="Wang M."/>
            <person name="Yang K."/>
            <person name="Cui Y."/>
            <person name="Leung E."/>
            <person name="Nong W."/>
            <person name="Shin S.-K."/>
            <person name="Au S."/>
            <person name="Jeong K.Y."/>
            <person name="Chew F.T."/>
            <person name="Hui J."/>
            <person name="Leung T.F."/>
            <person name="Tungtrongchitr A."/>
            <person name="Zhong N."/>
            <person name="Liu Z."/>
            <person name="Tsui S."/>
        </authorList>
    </citation>
    <scope>NUCLEOTIDE SEQUENCE</scope>
    <source>
        <strain evidence="11">Derf</strain>
        <tissue evidence="11">Whole organism</tissue>
    </source>
</reference>
<dbReference type="GO" id="GO:0007214">
    <property type="term" value="P:gamma-aminobutyric acid signaling pathway"/>
    <property type="evidence" value="ECO:0007669"/>
    <property type="project" value="TreeGrafter"/>
</dbReference>
<comment type="caution">
    <text evidence="11">The sequence shown here is derived from an EMBL/GenBank/DDBJ whole genome shotgun (WGS) entry which is preliminary data.</text>
</comment>
<keyword evidence="3 9" id="KW-1133">Transmembrane helix</keyword>
<proteinExistence type="predicted"/>
<evidence type="ECO:0000256" key="2">
    <source>
        <dbReference type="ARBA" id="ARBA00022692"/>
    </source>
</evidence>
<comment type="subcellular location">
    <subcellularLocation>
        <location evidence="1">Membrane</location>
        <topology evidence="1">Multi-pass membrane protein</topology>
    </subcellularLocation>
</comment>
<evidence type="ECO:0000256" key="3">
    <source>
        <dbReference type="ARBA" id="ARBA00022989"/>
    </source>
</evidence>
<name>A0A922HNR6_DERFA</name>
<evidence type="ECO:0000256" key="6">
    <source>
        <dbReference type="ARBA" id="ARBA00023170"/>
    </source>
</evidence>
<accession>A0A922HNR6</accession>
<sequence>MKQHQQKFRLQNSTFFKTWRVHAIFTDIKLNKKLIKDYKLFMVVGVLVFIDVATLTTWQIVDPFYRVTSQGKPELHYEKMEKKYNRIQFFVE</sequence>
<evidence type="ECO:0000256" key="1">
    <source>
        <dbReference type="ARBA" id="ARBA00004141"/>
    </source>
</evidence>
<evidence type="ECO:0000256" key="7">
    <source>
        <dbReference type="ARBA" id="ARBA00023180"/>
    </source>
</evidence>
<evidence type="ECO:0000256" key="9">
    <source>
        <dbReference type="SAM" id="Phobius"/>
    </source>
</evidence>
<keyword evidence="7" id="KW-0325">Glycoprotein</keyword>
<keyword evidence="12" id="KW-1185">Reference proteome</keyword>
<organism evidence="11 12">
    <name type="scientific">Dermatophagoides farinae</name>
    <name type="common">American house dust mite</name>
    <dbReference type="NCBI Taxonomy" id="6954"/>
    <lineage>
        <taxon>Eukaryota</taxon>
        <taxon>Metazoa</taxon>
        <taxon>Ecdysozoa</taxon>
        <taxon>Arthropoda</taxon>
        <taxon>Chelicerata</taxon>
        <taxon>Arachnida</taxon>
        <taxon>Acari</taxon>
        <taxon>Acariformes</taxon>
        <taxon>Sarcoptiformes</taxon>
        <taxon>Astigmata</taxon>
        <taxon>Psoroptidia</taxon>
        <taxon>Analgoidea</taxon>
        <taxon>Pyroglyphidae</taxon>
        <taxon>Dermatophagoidinae</taxon>
        <taxon>Dermatophagoides</taxon>
    </lineage>
</organism>
<dbReference type="Proteomes" id="UP000790347">
    <property type="component" value="Unassembled WGS sequence"/>
</dbReference>
<evidence type="ECO:0000256" key="5">
    <source>
        <dbReference type="ARBA" id="ARBA00023136"/>
    </source>
</evidence>
<evidence type="ECO:0000313" key="11">
    <source>
        <dbReference type="EMBL" id="KAH9494153.1"/>
    </source>
</evidence>
<gene>
    <name evidence="11" type="primary">GABBR2_4</name>
    <name evidence="11" type="ORF">DERF_014863</name>
</gene>
<dbReference type="GO" id="GO:0038039">
    <property type="term" value="C:G protein-coupled receptor heterodimeric complex"/>
    <property type="evidence" value="ECO:0007669"/>
    <property type="project" value="TreeGrafter"/>
</dbReference>
<dbReference type="EMBL" id="ASGP02000008">
    <property type="protein sequence ID" value="KAH9494153.1"/>
    <property type="molecule type" value="Genomic_DNA"/>
</dbReference>